<dbReference type="HOGENOM" id="CLU_2158601_0_0_1"/>
<evidence type="ECO:0000313" key="3">
    <source>
        <dbReference type="Proteomes" id="UP000027222"/>
    </source>
</evidence>
<protein>
    <submittedName>
        <fullName evidence="2">Uncharacterized protein</fullName>
    </submittedName>
</protein>
<dbReference type="AlphaFoldDB" id="A0A067T8B5"/>
<evidence type="ECO:0000313" key="2">
    <source>
        <dbReference type="EMBL" id="KDR79371.1"/>
    </source>
</evidence>
<dbReference type="EMBL" id="KL142373">
    <property type="protein sequence ID" value="KDR79371.1"/>
    <property type="molecule type" value="Genomic_DNA"/>
</dbReference>
<reference evidence="3" key="1">
    <citation type="journal article" date="2014" name="Proc. Natl. Acad. Sci. U.S.A.">
        <title>Extensive sampling of basidiomycete genomes demonstrates inadequacy of the white-rot/brown-rot paradigm for wood decay fungi.</title>
        <authorList>
            <person name="Riley R."/>
            <person name="Salamov A.A."/>
            <person name="Brown D.W."/>
            <person name="Nagy L.G."/>
            <person name="Floudas D."/>
            <person name="Held B.W."/>
            <person name="Levasseur A."/>
            <person name="Lombard V."/>
            <person name="Morin E."/>
            <person name="Otillar R."/>
            <person name="Lindquist E.A."/>
            <person name="Sun H."/>
            <person name="LaButti K.M."/>
            <person name="Schmutz J."/>
            <person name="Jabbour D."/>
            <person name="Luo H."/>
            <person name="Baker S.E."/>
            <person name="Pisabarro A.G."/>
            <person name="Walton J.D."/>
            <person name="Blanchette R.A."/>
            <person name="Henrissat B."/>
            <person name="Martin F."/>
            <person name="Cullen D."/>
            <person name="Hibbett D.S."/>
            <person name="Grigoriev I.V."/>
        </authorList>
    </citation>
    <scope>NUCLEOTIDE SEQUENCE [LARGE SCALE GENOMIC DNA]</scope>
    <source>
        <strain evidence="3">CBS 339.88</strain>
    </source>
</reference>
<gene>
    <name evidence="2" type="ORF">GALMADRAFT_1236424</name>
</gene>
<keyword evidence="3" id="KW-1185">Reference proteome</keyword>
<evidence type="ECO:0000256" key="1">
    <source>
        <dbReference type="SAM" id="MobiDB-lite"/>
    </source>
</evidence>
<organism evidence="2 3">
    <name type="scientific">Galerina marginata (strain CBS 339.88)</name>
    <dbReference type="NCBI Taxonomy" id="685588"/>
    <lineage>
        <taxon>Eukaryota</taxon>
        <taxon>Fungi</taxon>
        <taxon>Dikarya</taxon>
        <taxon>Basidiomycota</taxon>
        <taxon>Agaricomycotina</taxon>
        <taxon>Agaricomycetes</taxon>
        <taxon>Agaricomycetidae</taxon>
        <taxon>Agaricales</taxon>
        <taxon>Agaricineae</taxon>
        <taxon>Strophariaceae</taxon>
        <taxon>Galerina</taxon>
    </lineage>
</organism>
<sequence length="111" mass="11851">MKTGPIFSVAPMPGINPFVVSDEGKRPRLYACLAAVEVHDPRGGASQASMPQDRAGVDAGGEHCGGGGGFQRPLLFKSSSWKVTMEDLPGSGTHTMVYMAHCECWKEGRKE</sequence>
<accession>A0A067T8B5</accession>
<proteinExistence type="predicted"/>
<feature type="region of interest" description="Disordered" evidence="1">
    <location>
        <begin position="41"/>
        <end position="66"/>
    </location>
</feature>
<dbReference type="Proteomes" id="UP000027222">
    <property type="component" value="Unassembled WGS sequence"/>
</dbReference>
<name>A0A067T8B5_GALM3</name>